<dbReference type="OrthoDB" id="2444812at2759"/>
<feature type="region of interest" description="Disordered" evidence="1">
    <location>
        <begin position="258"/>
        <end position="314"/>
    </location>
</feature>
<dbReference type="PROSITE" id="PS50020">
    <property type="entry name" value="WW_DOMAIN_2"/>
    <property type="match status" value="1"/>
</dbReference>
<protein>
    <submittedName>
        <fullName evidence="3">Similar to Formin-binding protein 4 acc. no. Q8N3X1</fullName>
    </submittedName>
</protein>
<organism evidence="3 4">
    <name type="scientific">Pyronema omphalodes (strain CBS 100304)</name>
    <name type="common">Pyronema confluens</name>
    <dbReference type="NCBI Taxonomy" id="1076935"/>
    <lineage>
        <taxon>Eukaryota</taxon>
        <taxon>Fungi</taxon>
        <taxon>Dikarya</taxon>
        <taxon>Ascomycota</taxon>
        <taxon>Pezizomycotina</taxon>
        <taxon>Pezizomycetes</taxon>
        <taxon>Pezizales</taxon>
        <taxon>Pyronemataceae</taxon>
        <taxon>Pyronema</taxon>
    </lineage>
</organism>
<dbReference type="Gene3D" id="2.20.70.10">
    <property type="match status" value="1"/>
</dbReference>
<evidence type="ECO:0000313" key="3">
    <source>
        <dbReference type="EMBL" id="CCX15897.1"/>
    </source>
</evidence>
<reference evidence="3 4" key="1">
    <citation type="journal article" date="2013" name="PLoS Genet.">
        <title>The genome and development-dependent transcriptomes of Pyronema confluens: a window into fungal evolution.</title>
        <authorList>
            <person name="Traeger S."/>
            <person name="Altegoer F."/>
            <person name="Freitag M."/>
            <person name="Gabaldon T."/>
            <person name="Kempken F."/>
            <person name="Kumar A."/>
            <person name="Marcet-Houben M."/>
            <person name="Poggeler S."/>
            <person name="Stajich J.E."/>
            <person name="Nowrousian M."/>
        </authorList>
    </citation>
    <scope>NUCLEOTIDE SEQUENCE [LARGE SCALE GENOMIC DNA]</scope>
    <source>
        <strain evidence="4">CBS 100304</strain>
        <tissue evidence="3">Vegetative mycelium</tissue>
    </source>
</reference>
<feature type="compositionally biased region" description="Low complexity" evidence="1">
    <location>
        <begin position="197"/>
        <end position="213"/>
    </location>
</feature>
<dbReference type="InterPro" id="IPR001202">
    <property type="entry name" value="WW_dom"/>
</dbReference>
<dbReference type="PROSITE" id="PS01159">
    <property type="entry name" value="WW_DOMAIN_1"/>
    <property type="match status" value="1"/>
</dbReference>
<feature type="compositionally biased region" description="Polar residues" evidence="1">
    <location>
        <begin position="1"/>
        <end position="20"/>
    </location>
</feature>
<feature type="compositionally biased region" description="Polar residues" evidence="1">
    <location>
        <begin position="28"/>
        <end position="39"/>
    </location>
</feature>
<dbReference type="Proteomes" id="UP000018144">
    <property type="component" value="Unassembled WGS sequence"/>
</dbReference>
<feature type="compositionally biased region" description="Low complexity" evidence="1">
    <location>
        <begin position="300"/>
        <end position="309"/>
    </location>
</feature>
<feature type="compositionally biased region" description="Polar residues" evidence="1">
    <location>
        <begin position="216"/>
        <end position="228"/>
    </location>
</feature>
<feature type="region of interest" description="Disordered" evidence="1">
    <location>
        <begin position="1"/>
        <end position="60"/>
    </location>
</feature>
<feature type="domain" description="WW" evidence="2">
    <location>
        <begin position="95"/>
        <end position="129"/>
    </location>
</feature>
<dbReference type="InterPro" id="IPR036020">
    <property type="entry name" value="WW_dom_sf"/>
</dbReference>
<dbReference type="CDD" id="cd00201">
    <property type="entry name" value="WW"/>
    <property type="match status" value="1"/>
</dbReference>
<feature type="compositionally biased region" description="Polar residues" evidence="1">
    <location>
        <begin position="258"/>
        <end position="280"/>
    </location>
</feature>
<dbReference type="SMART" id="SM00456">
    <property type="entry name" value="WW"/>
    <property type="match status" value="1"/>
</dbReference>
<keyword evidence="4" id="KW-1185">Reference proteome</keyword>
<accession>U4LAD7</accession>
<dbReference type="AlphaFoldDB" id="U4LAD7"/>
<evidence type="ECO:0000256" key="1">
    <source>
        <dbReference type="SAM" id="MobiDB-lite"/>
    </source>
</evidence>
<evidence type="ECO:0000259" key="2">
    <source>
        <dbReference type="PROSITE" id="PS50020"/>
    </source>
</evidence>
<feature type="region of interest" description="Disordered" evidence="1">
    <location>
        <begin position="191"/>
        <end position="235"/>
    </location>
</feature>
<dbReference type="STRING" id="1076935.U4LAD7"/>
<name>U4LAD7_PYROM</name>
<feature type="region of interest" description="Disordered" evidence="1">
    <location>
        <begin position="331"/>
        <end position="357"/>
    </location>
</feature>
<dbReference type="EMBL" id="HF936265">
    <property type="protein sequence ID" value="CCX15897.1"/>
    <property type="molecule type" value="Genomic_DNA"/>
</dbReference>
<sequence>MDTTVQNPIHQTQLPQQGISNPDAASVGQEQLAIQQNVPRYTDTRPPGSDLSSMGPEYHQSQQNYRLQNSQVMTSQTTNMQTVSTQQQVTTEHIQQLPQGWSAHWDQSQQRYYYHNRASGETTWEIPHVQVQLQQPVQPTPPPACEQKQNPQSHITHANTFPQAAQGYIIPQSSQDGSHEQLQRLMSPIQFNPNTLQGSQSPSQPMSPVSPGGISRPQSVMSPVSSLGTPAPVKRVPVPSSIAPAELYGDFHPIQQVSSPVQQKASTPGPTRSASGTPGSASGIHPYPQRTPSLPPQTPSNPNSTTPVSYNQLPTPRMNLKLSLILHLQPKLPHPAPNTKMCIHHKPSPRSPPQTTP</sequence>
<dbReference type="SUPFAM" id="SSF51045">
    <property type="entry name" value="WW domain"/>
    <property type="match status" value="1"/>
</dbReference>
<gene>
    <name evidence="3" type="ORF">PCON_02356</name>
</gene>
<proteinExistence type="predicted"/>
<dbReference type="Pfam" id="PF00397">
    <property type="entry name" value="WW"/>
    <property type="match status" value="1"/>
</dbReference>
<evidence type="ECO:0000313" key="4">
    <source>
        <dbReference type="Proteomes" id="UP000018144"/>
    </source>
</evidence>